<dbReference type="Proteomes" id="UP001150941">
    <property type="component" value="Unassembled WGS sequence"/>
</dbReference>
<reference evidence="2" key="1">
    <citation type="submission" date="2022-11" db="EMBL/GenBank/DDBJ databases">
        <authorList>
            <person name="Petersen C."/>
        </authorList>
    </citation>
    <scope>NUCLEOTIDE SEQUENCE</scope>
    <source>
        <strain evidence="2">IBT 19713</strain>
    </source>
</reference>
<gene>
    <name evidence="2" type="ORF">N7468_000199</name>
</gene>
<dbReference type="RefSeq" id="XP_058335527.1">
    <property type="nucleotide sequence ID" value="XM_058469496.1"/>
</dbReference>
<evidence type="ECO:0000313" key="3">
    <source>
        <dbReference type="Proteomes" id="UP001150941"/>
    </source>
</evidence>
<feature type="region of interest" description="Disordered" evidence="1">
    <location>
        <begin position="49"/>
        <end position="88"/>
    </location>
</feature>
<feature type="compositionally biased region" description="Basic and acidic residues" evidence="1">
    <location>
        <begin position="56"/>
        <end position="73"/>
    </location>
</feature>
<sequence>MSRPSRTQQLQNPRLVPKLSEETPNPLLESAPVLDLVLAVRKLTKETSAGIADSILAKRDEERGRKTDLDGSFKRGRSISSHSDNSIGVEDVTAAVLYHHVHRSPGSADTATQPTATQAHHMPQRTDNARDQGQTKETSDVAVERIVPMSEGGT</sequence>
<comment type="caution">
    <text evidence="2">The sequence shown here is derived from an EMBL/GenBank/DDBJ whole genome shotgun (WGS) entry which is preliminary data.</text>
</comment>
<feature type="compositionally biased region" description="Low complexity" evidence="1">
    <location>
        <begin position="108"/>
        <end position="119"/>
    </location>
</feature>
<name>A0A9W9TY47_9EURO</name>
<dbReference type="AlphaFoldDB" id="A0A9W9TY47"/>
<keyword evidence="3" id="KW-1185">Reference proteome</keyword>
<dbReference type="GeneID" id="83196799"/>
<feature type="region of interest" description="Disordered" evidence="1">
    <location>
        <begin position="103"/>
        <end position="154"/>
    </location>
</feature>
<reference evidence="2" key="2">
    <citation type="journal article" date="2023" name="IMA Fungus">
        <title>Comparative genomic study of the Penicillium genus elucidates a diverse pangenome and 15 lateral gene transfer events.</title>
        <authorList>
            <person name="Petersen C."/>
            <person name="Sorensen T."/>
            <person name="Nielsen M.R."/>
            <person name="Sondergaard T.E."/>
            <person name="Sorensen J.L."/>
            <person name="Fitzpatrick D.A."/>
            <person name="Frisvad J.C."/>
            <person name="Nielsen K.L."/>
        </authorList>
    </citation>
    <scope>NUCLEOTIDE SEQUENCE</scope>
    <source>
        <strain evidence="2">IBT 19713</strain>
    </source>
</reference>
<protein>
    <submittedName>
        <fullName evidence="2">Uncharacterized protein</fullName>
    </submittedName>
</protein>
<organism evidence="2 3">
    <name type="scientific">Penicillium chermesinum</name>
    <dbReference type="NCBI Taxonomy" id="63820"/>
    <lineage>
        <taxon>Eukaryota</taxon>
        <taxon>Fungi</taxon>
        <taxon>Dikarya</taxon>
        <taxon>Ascomycota</taxon>
        <taxon>Pezizomycotina</taxon>
        <taxon>Eurotiomycetes</taxon>
        <taxon>Eurotiomycetidae</taxon>
        <taxon>Eurotiales</taxon>
        <taxon>Aspergillaceae</taxon>
        <taxon>Penicillium</taxon>
    </lineage>
</organism>
<dbReference type="OrthoDB" id="437973at2759"/>
<evidence type="ECO:0000256" key="1">
    <source>
        <dbReference type="SAM" id="MobiDB-lite"/>
    </source>
</evidence>
<accession>A0A9W9TY47</accession>
<feature type="compositionally biased region" description="Basic and acidic residues" evidence="1">
    <location>
        <begin position="127"/>
        <end position="143"/>
    </location>
</feature>
<evidence type="ECO:0000313" key="2">
    <source>
        <dbReference type="EMBL" id="KAJ5248748.1"/>
    </source>
</evidence>
<proteinExistence type="predicted"/>
<feature type="region of interest" description="Disordered" evidence="1">
    <location>
        <begin position="1"/>
        <end position="29"/>
    </location>
</feature>
<feature type="compositionally biased region" description="Polar residues" evidence="1">
    <location>
        <begin position="1"/>
        <end position="12"/>
    </location>
</feature>
<dbReference type="EMBL" id="JAPQKS010000001">
    <property type="protein sequence ID" value="KAJ5248748.1"/>
    <property type="molecule type" value="Genomic_DNA"/>
</dbReference>